<dbReference type="InterPro" id="IPR047655">
    <property type="entry name" value="Transpos_IS630-like"/>
</dbReference>
<dbReference type="EMBL" id="LNYO01000027">
    <property type="protein sequence ID" value="KTD32164.1"/>
    <property type="molecule type" value="Genomic_DNA"/>
</dbReference>
<sequence length="129" mass="15862">MHTNRFYWKQADRGNSEQFIWFLRQLHKASPDKKLIIILDNGPIHKSRKVQAFVKKQDWIELFFLPPYSPEYNPIERFWLWLKQNVYGCKSFTKMEDLIQQIRKLIWHFHENRTVSKINFNYEAYANLL</sequence>
<organism evidence="2 3">
    <name type="scientific">Legionella nautarum</name>
    <dbReference type="NCBI Taxonomy" id="45070"/>
    <lineage>
        <taxon>Bacteria</taxon>
        <taxon>Pseudomonadati</taxon>
        <taxon>Pseudomonadota</taxon>
        <taxon>Gammaproteobacteria</taxon>
        <taxon>Legionellales</taxon>
        <taxon>Legionellaceae</taxon>
        <taxon>Legionella</taxon>
    </lineage>
</organism>
<dbReference type="SUPFAM" id="SSF53098">
    <property type="entry name" value="Ribonuclease H-like"/>
    <property type="match status" value="1"/>
</dbReference>
<dbReference type="InterPro" id="IPR038717">
    <property type="entry name" value="Tc1-like_DDE_dom"/>
</dbReference>
<dbReference type="NCBIfam" id="NF033545">
    <property type="entry name" value="transpos_IS630"/>
    <property type="match status" value="1"/>
</dbReference>
<gene>
    <name evidence="2" type="ORF">Lnau_3075</name>
</gene>
<name>A0A0W0WIG5_9GAMM</name>
<accession>A0A0W0WIG5</accession>
<proteinExistence type="predicted"/>
<evidence type="ECO:0000313" key="3">
    <source>
        <dbReference type="Proteomes" id="UP000054725"/>
    </source>
</evidence>
<protein>
    <submittedName>
        <fullName evidence="2">Transposase IS630 family transporter</fullName>
    </submittedName>
</protein>
<dbReference type="InterPro" id="IPR012337">
    <property type="entry name" value="RNaseH-like_sf"/>
</dbReference>
<feature type="domain" description="Tc1-like transposase DDE" evidence="1">
    <location>
        <begin position="6"/>
        <end position="98"/>
    </location>
</feature>
<dbReference type="PATRIC" id="fig|45070.6.peg.3246"/>
<dbReference type="STRING" id="45070.Lnau_3075"/>
<reference evidence="2 3" key="1">
    <citation type="submission" date="2015-11" db="EMBL/GenBank/DDBJ databases">
        <title>Genomic analysis of 38 Legionella species identifies large and diverse effector repertoires.</title>
        <authorList>
            <person name="Burstein D."/>
            <person name="Amaro F."/>
            <person name="Zusman T."/>
            <person name="Lifshitz Z."/>
            <person name="Cohen O."/>
            <person name="Gilbert J.A."/>
            <person name="Pupko T."/>
            <person name="Shuman H.A."/>
            <person name="Segal G."/>
        </authorList>
    </citation>
    <scope>NUCLEOTIDE SEQUENCE [LARGE SCALE GENOMIC DNA]</scope>
    <source>
        <strain evidence="2 3">ATCC 49506</strain>
    </source>
</reference>
<evidence type="ECO:0000259" key="1">
    <source>
        <dbReference type="Pfam" id="PF13358"/>
    </source>
</evidence>
<dbReference type="PANTHER" id="PTHR46564">
    <property type="entry name" value="TRANSPOSASE"/>
    <property type="match status" value="1"/>
</dbReference>
<keyword evidence="3" id="KW-1185">Reference proteome</keyword>
<dbReference type="AlphaFoldDB" id="A0A0W0WIG5"/>
<dbReference type="Proteomes" id="UP000054725">
    <property type="component" value="Unassembled WGS sequence"/>
</dbReference>
<evidence type="ECO:0000313" key="2">
    <source>
        <dbReference type="EMBL" id="KTD32164.1"/>
    </source>
</evidence>
<dbReference type="Gene3D" id="3.30.420.10">
    <property type="entry name" value="Ribonuclease H-like superfamily/Ribonuclease H"/>
    <property type="match status" value="1"/>
</dbReference>
<comment type="caution">
    <text evidence="2">The sequence shown here is derived from an EMBL/GenBank/DDBJ whole genome shotgun (WGS) entry which is preliminary data.</text>
</comment>
<dbReference type="Pfam" id="PF13358">
    <property type="entry name" value="DDE_3"/>
    <property type="match status" value="1"/>
</dbReference>
<dbReference type="PANTHER" id="PTHR46564:SF1">
    <property type="entry name" value="TRANSPOSASE"/>
    <property type="match status" value="1"/>
</dbReference>
<dbReference type="GO" id="GO:0003676">
    <property type="term" value="F:nucleic acid binding"/>
    <property type="evidence" value="ECO:0007669"/>
    <property type="project" value="InterPro"/>
</dbReference>
<dbReference type="OrthoDB" id="129174at2"/>
<dbReference type="InterPro" id="IPR036397">
    <property type="entry name" value="RNaseH_sf"/>
</dbReference>